<sequence>MPVELIHGNRFVDSRGELDFFNSFDLTEIVRMYRIKPADTQIPRAWQGHRNEQKWFYCLTGSFVVNVIPLSEFTHIPLRNTPEIYTLRADLQEILKIPAGYVNGFRAIEPDSELLVFSNMGLTDSKADDIRFGLSDQPFIEPSNTK</sequence>
<proteinExistence type="predicted"/>
<evidence type="ECO:0000313" key="1">
    <source>
        <dbReference type="EMBL" id="MDM9632792.1"/>
    </source>
</evidence>
<evidence type="ECO:0000313" key="2">
    <source>
        <dbReference type="Proteomes" id="UP001174839"/>
    </source>
</evidence>
<dbReference type="SUPFAM" id="SSF51182">
    <property type="entry name" value="RmlC-like cupins"/>
    <property type="match status" value="1"/>
</dbReference>
<gene>
    <name evidence="1" type="ORF">QU605_15040</name>
</gene>
<accession>A0ABT7WIN7</accession>
<dbReference type="RefSeq" id="WP_289726157.1">
    <property type="nucleotide sequence ID" value="NZ_JAUDUY010000015.1"/>
</dbReference>
<organism evidence="1 2">
    <name type="scientific">Robiginitalea aurantiaca</name>
    <dbReference type="NCBI Taxonomy" id="3056915"/>
    <lineage>
        <taxon>Bacteria</taxon>
        <taxon>Pseudomonadati</taxon>
        <taxon>Bacteroidota</taxon>
        <taxon>Flavobacteriia</taxon>
        <taxon>Flavobacteriales</taxon>
        <taxon>Flavobacteriaceae</taxon>
        <taxon>Robiginitalea</taxon>
    </lineage>
</organism>
<dbReference type="Gene3D" id="2.60.120.10">
    <property type="entry name" value="Jelly Rolls"/>
    <property type="match status" value="1"/>
</dbReference>
<dbReference type="Proteomes" id="UP001174839">
    <property type="component" value="Unassembled WGS sequence"/>
</dbReference>
<keyword evidence="2" id="KW-1185">Reference proteome</keyword>
<dbReference type="EMBL" id="JAUDUY010000015">
    <property type="protein sequence ID" value="MDM9632792.1"/>
    <property type="molecule type" value="Genomic_DNA"/>
</dbReference>
<dbReference type="InterPro" id="IPR011051">
    <property type="entry name" value="RmlC_Cupin_sf"/>
</dbReference>
<comment type="caution">
    <text evidence="1">The sequence shown here is derived from an EMBL/GenBank/DDBJ whole genome shotgun (WGS) entry which is preliminary data.</text>
</comment>
<reference evidence="1" key="1">
    <citation type="submission" date="2023-06" db="EMBL/GenBank/DDBJ databases">
        <title>Robiginitalea aurantiacus sp. nov. and Algoriphagus sediminis sp. nov., isolated from coastal sediment.</title>
        <authorList>
            <person name="Zhou Z.Y."/>
            <person name="An J."/>
            <person name="Jia Y.W."/>
            <person name="Du Z.J."/>
        </authorList>
    </citation>
    <scope>NUCLEOTIDE SEQUENCE</scope>
    <source>
        <strain evidence="1">M39</strain>
    </source>
</reference>
<name>A0ABT7WIN7_9FLAO</name>
<protein>
    <submittedName>
        <fullName evidence="1">Sugar epimerase</fullName>
    </submittedName>
</protein>
<dbReference type="InterPro" id="IPR014710">
    <property type="entry name" value="RmlC-like_jellyroll"/>
</dbReference>